<dbReference type="Proteomes" id="UP001218188">
    <property type="component" value="Unassembled WGS sequence"/>
</dbReference>
<name>A0AAD6WU72_9AGAR</name>
<gene>
    <name evidence="1" type="ORF">C8F04DRAFT_1274102</name>
</gene>
<evidence type="ECO:0000313" key="1">
    <source>
        <dbReference type="EMBL" id="KAJ7021114.1"/>
    </source>
</evidence>
<proteinExistence type="predicted"/>
<comment type="caution">
    <text evidence="1">The sequence shown here is derived from an EMBL/GenBank/DDBJ whole genome shotgun (WGS) entry which is preliminary data.</text>
</comment>
<accession>A0AAD6WU72</accession>
<sequence length="236" mass="25574">MSLWYPPDSLTTLTGPLASRSAPTACIPVFRGSSETPHNASSALRDDSVVCIVLVLHQLPPSRPPWVHLRRHSAPLQANCHFRVESVVGIADAVRCPLAVSWHGGIGCVSSIAFRLAPLHRGLYGLMYDSVQYPRTFIWDGDIGRVGGIARMSEPVDTGLHGVVEYAVRYPSPIFGTTTSGAWALSPLFIQASIGSSRMPRDTPSRLVAMATSGRWDILNFHALLVLIVADDVESH</sequence>
<organism evidence="1 2">
    <name type="scientific">Mycena alexandri</name>
    <dbReference type="NCBI Taxonomy" id="1745969"/>
    <lineage>
        <taxon>Eukaryota</taxon>
        <taxon>Fungi</taxon>
        <taxon>Dikarya</taxon>
        <taxon>Basidiomycota</taxon>
        <taxon>Agaricomycotina</taxon>
        <taxon>Agaricomycetes</taxon>
        <taxon>Agaricomycetidae</taxon>
        <taxon>Agaricales</taxon>
        <taxon>Marasmiineae</taxon>
        <taxon>Mycenaceae</taxon>
        <taxon>Mycena</taxon>
    </lineage>
</organism>
<reference evidence="1" key="1">
    <citation type="submission" date="2023-03" db="EMBL/GenBank/DDBJ databases">
        <title>Massive genome expansion in bonnet fungi (Mycena s.s.) driven by repeated elements and novel gene families across ecological guilds.</title>
        <authorList>
            <consortium name="Lawrence Berkeley National Laboratory"/>
            <person name="Harder C.B."/>
            <person name="Miyauchi S."/>
            <person name="Viragh M."/>
            <person name="Kuo A."/>
            <person name="Thoen E."/>
            <person name="Andreopoulos B."/>
            <person name="Lu D."/>
            <person name="Skrede I."/>
            <person name="Drula E."/>
            <person name="Henrissat B."/>
            <person name="Morin E."/>
            <person name="Kohler A."/>
            <person name="Barry K."/>
            <person name="LaButti K."/>
            <person name="Morin E."/>
            <person name="Salamov A."/>
            <person name="Lipzen A."/>
            <person name="Mereny Z."/>
            <person name="Hegedus B."/>
            <person name="Baldrian P."/>
            <person name="Stursova M."/>
            <person name="Weitz H."/>
            <person name="Taylor A."/>
            <person name="Grigoriev I.V."/>
            <person name="Nagy L.G."/>
            <person name="Martin F."/>
            <person name="Kauserud H."/>
        </authorList>
    </citation>
    <scope>NUCLEOTIDE SEQUENCE</scope>
    <source>
        <strain evidence="1">CBHHK200</strain>
    </source>
</reference>
<dbReference type="AlphaFoldDB" id="A0AAD6WU72"/>
<evidence type="ECO:0000313" key="2">
    <source>
        <dbReference type="Proteomes" id="UP001218188"/>
    </source>
</evidence>
<keyword evidence="2" id="KW-1185">Reference proteome</keyword>
<dbReference type="EMBL" id="JARJCM010000241">
    <property type="protein sequence ID" value="KAJ7021114.1"/>
    <property type="molecule type" value="Genomic_DNA"/>
</dbReference>
<protein>
    <submittedName>
        <fullName evidence="1">Uncharacterized protein</fullName>
    </submittedName>
</protein>